<proteinExistence type="predicted"/>
<dbReference type="STRING" id="35755.UL82_03960"/>
<evidence type="ECO:0000313" key="2">
    <source>
        <dbReference type="EMBL" id="AKE40997.1"/>
    </source>
</evidence>
<dbReference type="Gene3D" id="3.40.50.150">
    <property type="entry name" value="Vaccinia Virus protein VP39"/>
    <property type="match status" value="1"/>
</dbReference>
<dbReference type="InterPro" id="IPR029063">
    <property type="entry name" value="SAM-dependent_MTases_sf"/>
</dbReference>
<protein>
    <recommendedName>
        <fullName evidence="4">Spermidine synthase</fullName>
    </recommendedName>
</protein>
<evidence type="ECO:0000313" key="3">
    <source>
        <dbReference type="Proteomes" id="UP000033457"/>
    </source>
</evidence>
<dbReference type="KEGG" id="cku:UL82_03960"/>
<sequence length="264" mass="29397">MYPTTTGEVELRPDSFQSGAWEILVNGVPSSHIAVDPLDLHYEYMRWIAAAIRYFVDSHLDPQQLRITHLGGGACSIARYLVATYPRSRNTVVELDGELARLVRLWFDLPRSPQLKIRQGDARDISNKFLAHSRDIIIRDVFAGSTTPLSVSTVEFFRTAATALAPNGLYIANCGDRSNLANARAELAGMSEAFAHIACIASPSMLKGRHSGNIILLGSQLPLPEQPAQLTKLLLADRVPAHYKNELWTRKFFTGSKPWFDHKN</sequence>
<keyword evidence="1" id="KW-0620">Polyamine biosynthesis</keyword>
<evidence type="ECO:0000256" key="1">
    <source>
        <dbReference type="ARBA" id="ARBA00023115"/>
    </source>
</evidence>
<dbReference type="PANTHER" id="PTHR43317:SF1">
    <property type="entry name" value="THERMOSPERMINE SYNTHASE ACAULIS5"/>
    <property type="match status" value="1"/>
</dbReference>
<dbReference type="EMBL" id="CP011312">
    <property type="protein sequence ID" value="AKE40997.1"/>
    <property type="molecule type" value="Genomic_DNA"/>
</dbReference>
<organism evidence="2 3">
    <name type="scientific">Corynebacterium kutscheri</name>
    <dbReference type="NCBI Taxonomy" id="35755"/>
    <lineage>
        <taxon>Bacteria</taxon>
        <taxon>Bacillati</taxon>
        <taxon>Actinomycetota</taxon>
        <taxon>Actinomycetes</taxon>
        <taxon>Mycobacteriales</taxon>
        <taxon>Corynebacteriaceae</taxon>
        <taxon>Corynebacterium</taxon>
    </lineage>
</organism>
<dbReference type="SUPFAM" id="SSF53335">
    <property type="entry name" value="S-adenosyl-L-methionine-dependent methyltransferases"/>
    <property type="match status" value="1"/>
</dbReference>
<accession>A0A0F6QZ83</accession>
<keyword evidence="3" id="KW-1185">Reference proteome</keyword>
<dbReference type="AlphaFoldDB" id="A0A0F6QZ83"/>
<reference evidence="2 3" key="1">
    <citation type="journal article" date="2015" name="Genome Announc.">
        <title>Complete Genome Sequence of Corynebacterium kutscheri DSM 20755, a Corynebacterial Type Strain with Remarkably Low G+C Content of Chromosomal DNA.</title>
        <authorList>
            <person name="Ruckert C."/>
            <person name="Albersmeier A."/>
            <person name="Winkler A."/>
            <person name="Tauch A."/>
        </authorList>
    </citation>
    <scope>NUCLEOTIDE SEQUENCE [LARGE SCALE GENOMIC DNA]</scope>
    <source>
        <strain evidence="2 3">DSM 20755</strain>
    </source>
</reference>
<name>A0A0F6QZ83_9CORY</name>
<gene>
    <name evidence="2" type="ORF">UL82_03960</name>
</gene>
<dbReference type="NCBIfam" id="NF037959">
    <property type="entry name" value="MFS_SpdSyn"/>
    <property type="match status" value="1"/>
</dbReference>
<dbReference type="PANTHER" id="PTHR43317">
    <property type="entry name" value="THERMOSPERMINE SYNTHASE ACAULIS5"/>
    <property type="match status" value="1"/>
</dbReference>
<dbReference type="CDD" id="cd02440">
    <property type="entry name" value="AdoMet_MTases"/>
    <property type="match status" value="1"/>
</dbReference>
<dbReference type="HOGENOM" id="CLU_068637_0_0_11"/>
<dbReference type="Proteomes" id="UP000033457">
    <property type="component" value="Chromosome"/>
</dbReference>
<dbReference type="GO" id="GO:0006596">
    <property type="term" value="P:polyamine biosynthetic process"/>
    <property type="evidence" value="ECO:0007669"/>
    <property type="project" value="UniProtKB-KW"/>
</dbReference>
<evidence type="ECO:0008006" key="4">
    <source>
        <dbReference type="Google" id="ProtNLM"/>
    </source>
</evidence>